<dbReference type="InParanoid" id="A0A5F8GP67"/>
<reference evidence="5" key="3">
    <citation type="submission" date="2025-09" db="UniProtKB">
        <authorList>
            <consortium name="Ensembl"/>
        </authorList>
    </citation>
    <scope>IDENTIFICATION</scope>
</reference>
<dbReference type="STRING" id="13616.ENSMODP00000049252"/>
<dbReference type="Pfam" id="PF00076">
    <property type="entry name" value="RRM_1"/>
    <property type="match status" value="1"/>
</dbReference>
<name>A0A5F8GP67_MONDO</name>
<dbReference type="PANTHER" id="PTHR48026">
    <property type="entry name" value="HOMOLOGOUS TO DROSOPHILA SQD (SQUID) PROTEIN"/>
    <property type="match status" value="1"/>
</dbReference>
<evidence type="ECO:0000259" key="4">
    <source>
        <dbReference type="PROSITE" id="PS50102"/>
    </source>
</evidence>
<evidence type="ECO:0000256" key="1">
    <source>
        <dbReference type="ARBA" id="ARBA00022884"/>
    </source>
</evidence>
<dbReference type="Gene3D" id="3.30.70.330">
    <property type="match status" value="2"/>
</dbReference>
<feature type="compositionally biased region" description="Polar residues" evidence="3">
    <location>
        <begin position="444"/>
        <end position="454"/>
    </location>
</feature>
<feature type="compositionally biased region" description="Pro residues" evidence="3">
    <location>
        <begin position="176"/>
        <end position="185"/>
    </location>
</feature>
<dbReference type="InterPro" id="IPR000504">
    <property type="entry name" value="RRM_dom"/>
</dbReference>
<proteinExistence type="predicted"/>
<dbReference type="Bgee" id="ENSMODG00000051572">
    <property type="expression patterns" value="Expressed in spermatocyte and 1 other cell type or tissue"/>
</dbReference>
<reference evidence="5" key="2">
    <citation type="submission" date="2025-08" db="UniProtKB">
        <authorList>
            <consortium name="Ensembl"/>
        </authorList>
    </citation>
    <scope>IDENTIFICATION</scope>
</reference>
<evidence type="ECO:0000256" key="2">
    <source>
        <dbReference type="PROSITE-ProRule" id="PRU00176"/>
    </source>
</evidence>
<keyword evidence="1 2" id="KW-0694">RNA-binding</keyword>
<dbReference type="SUPFAM" id="SSF54928">
    <property type="entry name" value="RNA-binding domain, RBD"/>
    <property type="match status" value="2"/>
</dbReference>
<feature type="region of interest" description="Disordered" evidence="3">
    <location>
        <begin position="161"/>
        <end position="488"/>
    </location>
</feature>
<accession>A0A5F8GP67</accession>
<dbReference type="OMA" id="KPAGWPG"/>
<feature type="domain" description="RRM" evidence="4">
    <location>
        <begin position="59"/>
        <end position="136"/>
    </location>
</feature>
<dbReference type="Proteomes" id="UP000002280">
    <property type="component" value="Chromosome X"/>
</dbReference>
<feature type="compositionally biased region" description="Low complexity" evidence="3">
    <location>
        <begin position="432"/>
        <end position="443"/>
    </location>
</feature>
<dbReference type="PANTHER" id="PTHR48026:SF28">
    <property type="entry name" value="HETEROGENEOUS NUCLEAR RIBONUCLEOPROTEIN A0,-LIKE"/>
    <property type="match status" value="1"/>
</dbReference>
<feature type="compositionally biased region" description="Basic and acidic residues" evidence="3">
    <location>
        <begin position="255"/>
        <end position="265"/>
    </location>
</feature>
<feature type="compositionally biased region" description="Basic residues" evidence="3">
    <location>
        <begin position="455"/>
        <end position="468"/>
    </location>
</feature>
<dbReference type="AlphaFoldDB" id="A0A5F8GP67"/>
<dbReference type="Ensembl" id="ENSMODT00000062638.1">
    <property type="protein sequence ID" value="ENSMODP00000049252.1"/>
    <property type="gene ID" value="ENSMODG00000051572.1"/>
</dbReference>
<evidence type="ECO:0000313" key="5">
    <source>
        <dbReference type="Ensembl" id="ENSMODP00000049252.1"/>
    </source>
</evidence>
<sequence>MNAQTNRSRCFGFITFSSLSEADAAMAASPHEVDGSRVELKRAVSREDSCKPGAHARVKKIFVGGIKGDVSESDLVRHFSQFGPVEKAEIIVNKQSGKKRGFGFVHFFDHDTADKAAVIKFHPIQGHRVEVKKALPKEDLDQWNFNLPMLGSNSCTWRSSTRAHAGVSPDLSPTHTPVPAPPPTIKPEEGSKPAGWPGPKLAGWMGPKPTGWLGSKPAGWPGPESDKEPDPKAVVEVAPEPDGDDASKSIGDPPSKSDRSPDPKPDGNSAPKFDEGPIPTFAWIPTPKTGWGPDNKPGWDPVPKPVGGSAPKPDEESWAPEVKFGSDPDPKSPVDPALNTSFNPKSGSGPNPGPQVQKPKPSLLASKPNPKLGLLGPRPNPNSGLLGPRPNSGLLGPRPNSGLLGPRPYPSPGRGNGRRHSRSRGIYDQISRRGSYSSSSGYSEQNEYGTNYSQFHHRGSLGPMKKRRGVWEYQEESPRGGDIDYEDN</sequence>
<feature type="compositionally biased region" description="Basic and acidic residues" evidence="3">
    <location>
        <begin position="224"/>
        <end position="233"/>
    </location>
</feature>
<evidence type="ECO:0000256" key="3">
    <source>
        <dbReference type="SAM" id="MobiDB-lite"/>
    </source>
</evidence>
<organism evidence="5 6">
    <name type="scientific">Monodelphis domestica</name>
    <name type="common">Gray short-tailed opossum</name>
    <dbReference type="NCBI Taxonomy" id="13616"/>
    <lineage>
        <taxon>Eukaryota</taxon>
        <taxon>Metazoa</taxon>
        <taxon>Chordata</taxon>
        <taxon>Craniata</taxon>
        <taxon>Vertebrata</taxon>
        <taxon>Euteleostomi</taxon>
        <taxon>Mammalia</taxon>
        <taxon>Metatheria</taxon>
        <taxon>Didelphimorphia</taxon>
        <taxon>Didelphidae</taxon>
        <taxon>Monodelphis</taxon>
    </lineage>
</organism>
<evidence type="ECO:0000313" key="6">
    <source>
        <dbReference type="Proteomes" id="UP000002280"/>
    </source>
</evidence>
<dbReference type="SMART" id="SM00360">
    <property type="entry name" value="RRM"/>
    <property type="match status" value="1"/>
</dbReference>
<reference evidence="5 6" key="1">
    <citation type="journal article" date="2007" name="Nature">
        <title>Genome of the marsupial Monodelphis domestica reveals innovation in non-coding sequences.</title>
        <authorList>
            <person name="Mikkelsen T.S."/>
            <person name="Wakefield M.J."/>
            <person name="Aken B."/>
            <person name="Amemiya C.T."/>
            <person name="Chang J.L."/>
            <person name="Duke S."/>
            <person name="Garber M."/>
            <person name="Gentles A.J."/>
            <person name="Goodstadt L."/>
            <person name="Heger A."/>
            <person name="Jurka J."/>
            <person name="Kamal M."/>
            <person name="Mauceli E."/>
            <person name="Searle S.M."/>
            <person name="Sharpe T."/>
            <person name="Baker M.L."/>
            <person name="Batzer M.A."/>
            <person name="Benos P.V."/>
            <person name="Belov K."/>
            <person name="Clamp M."/>
            <person name="Cook A."/>
            <person name="Cuff J."/>
            <person name="Das R."/>
            <person name="Davidow L."/>
            <person name="Deakin J.E."/>
            <person name="Fazzari M.J."/>
            <person name="Glass J.L."/>
            <person name="Grabherr M."/>
            <person name="Greally J.M."/>
            <person name="Gu W."/>
            <person name="Hore T.A."/>
            <person name="Huttley G.A."/>
            <person name="Kleber M."/>
            <person name="Jirtle R.L."/>
            <person name="Koina E."/>
            <person name="Lee J.T."/>
            <person name="Mahony S."/>
            <person name="Marra M.A."/>
            <person name="Miller R.D."/>
            <person name="Nicholls R.D."/>
            <person name="Oda M."/>
            <person name="Papenfuss A.T."/>
            <person name="Parra Z.E."/>
            <person name="Pollock D.D."/>
            <person name="Ray D.A."/>
            <person name="Schein J.E."/>
            <person name="Speed T.P."/>
            <person name="Thompson K."/>
            <person name="VandeBerg J.L."/>
            <person name="Wade C.M."/>
            <person name="Walker J.A."/>
            <person name="Waters P.D."/>
            <person name="Webber C."/>
            <person name="Weidman J.R."/>
            <person name="Xie X."/>
            <person name="Zody M.C."/>
            <person name="Baldwin J."/>
            <person name="Abdouelleil A."/>
            <person name="Abdulkadir J."/>
            <person name="Abebe A."/>
            <person name="Abera B."/>
            <person name="Abreu J."/>
            <person name="Acer S.C."/>
            <person name="Aftuck L."/>
            <person name="Alexander A."/>
            <person name="An P."/>
            <person name="Anderson E."/>
            <person name="Anderson S."/>
            <person name="Arachi H."/>
            <person name="Azer M."/>
            <person name="Bachantsang P."/>
            <person name="Barry A."/>
            <person name="Bayul T."/>
            <person name="Berlin A."/>
            <person name="Bessette D."/>
            <person name="Bloom T."/>
            <person name="Bloom T."/>
            <person name="Boguslavskiy L."/>
            <person name="Bonnet C."/>
            <person name="Boukhgalter B."/>
            <person name="Bourzgui I."/>
            <person name="Brown A."/>
            <person name="Cahill P."/>
            <person name="Channer S."/>
            <person name="Cheshatsang Y."/>
            <person name="Chuda L."/>
            <person name="Citroen M."/>
            <person name="Collymore A."/>
            <person name="Cooke P."/>
            <person name="Costello M."/>
            <person name="D'Aco K."/>
            <person name="Daza R."/>
            <person name="De Haan G."/>
            <person name="DeGray S."/>
            <person name="DeMaso C."/>
            <person name="Dhargay N."/>
            <person name="Dooley K."/>
            <person name="Dooley E."/>
            <person name="Doricent M."/>
            <person name="Dorje P."/>
            <person name="Dorjee K."/>
            <person name="Dupes A."/>
            <person name="Elong R."/>
            <person name="Falk J."/>
            <person name="Farina A."/>
            <person name="Faro S."/>
            <person name="Ferguson D."/>
            <person name="Fisher S."/>
            <person name="Foley C.D."/>
            <person name="Franke A."/>
            <person name="Friedrich D."/>
            <person name="Gadbois L."/>
            <person name="Gearin G."/>
            <person name="Gearin C.R."/>
            <person name="Giannoukos G."/>
            <person name="Goode T."/>
            <person name="Graham J."/>
            <person name="Grandbois E."/>
            <person name="Grewal S."/>
            <person name="Gyaltsen K."/>
            <person name="Hafez N."/>
            <person name="Hagos B."/>
            <person name="Hall J."/>
            <person name="Henson C."/>
            <person name="Hollinger A."/>
            <person name="Honan T."/>
            <person name="Huard M.D."/>
            <person name="Hughes L."/>
            <person name="Hurhula B."/>
            <person name="Husby M.E."/>
            <person name="Kamat A."/>
            <person name="Kanga B."/>
            <person name="Kashin S."/>
            <person name="Khazanovich D."/>
            <person name="Kisner P."/>
            <person name="Lance K."/>
            <person name="Lara M."/>
            <person name="Lee W."/>
            <person name="Lennon N."/>
            <person name="Letendre F."/>
            <person name="LeVine R."/>
            <person name="Lipovsky A."/>
            <person name="Liu X."/>
            <person name="Liu J."/>
            <person name="Liu S."/>
            <person name="Lokyitsang T."/>
            <person name="Lokyitsang Y."/>
            <person name="Lubonja R."/>
            <person name="Lui A."/>
            <person name="MacDonald P."/>
            <person name="Magnisalis V."/>
            <person name="Maru K."/>
            <person name="Matthews C."/>
            <person name="McCusker W."/>
            <person name="McDonough S."/>
            <person name="Mehta T."/>
            <person name="Meldrim J."/>
            <person name="Meneus L."/>
            <person name="Mihai O."/>
            <person name="Mihalev A."/>
            <person name="Mihova T."/>
            <person name="Mittelman R."/>
            <person name="Mlenga V."/>
            <person name="Montmayeur A."/>
            <person name="Mulrain L."/>
            <person name="Navidi A."/>
            <person name="Naylor J."/>
            <person name="Negash T."/>
            <person name="Nguyen T."/>
            <person name="Nguyen N."/>
            <person name="Nicol R."/>
            <person name="Norbu C."/>
            <person name="Norbu N."/>
            <person name="Novod N."/>
            <person name="O'Neill B."/>
            <person name="Osman S."/>
            <person name="Markiewicz E."/>
            <person name="Oyono O.L."/>
            <person name="Patti C."/>
            <person name="Phunkhang P."/>
            <person name="Pierre F."/>
            <person name="Priest M."/>
            <person name="Raghuraman S."/>
            <person name="Rege F."/>
            <person name="Reyes R."/>
            <person name="Rise C."/>
            <person name="Rogov P."/>
            <person name="Ross K."/>
            <person name="Ryan E."/>
            <person name="Settipalli S."/>
            <person name="Shea T."/>
            <person name="Sherpa N."/>
            <person name="Shi L."/>
            <person name="Shih D."/>
            <person name="Sparrow T."/>
            <person name="Spaulding J."/>
            <person name="Stalker J."/>
            <person name="Stange-Thomann N."/>
            <person name="Stavropoulos S."/>
            <person name="Stone C."/>
            <person name="Strader C."/>
            <person name="Tesfaye S."/>
            <person name="Thomson T."/>
            <person name="Thoulutsang Y."/>
            <person name="Thoulutsang D."/>
            <person name="Topham K."/>
            <person name="Topping I."/>
            <person name="Tsamla T."/>
            <person name="Vassiliev H."/>
            <person name="Vo A."/>
            <person name="Wangchuk T."/>
            <person name="Wangdi T."/>
            <person name="Weiand M."/>
            <person name="Wilkinson J."/>
            <person name="Wilson A."/>
            <person name="Yadav S."/>
            <person name="Young G."/>
            <person name="Yu Q."/>
            <person name="Zembek L."/>
            <person name="Zhong D."/>
            <person name="Zimmer A."/>
            <person name="Zwirko Z."/>
            <person name="Jaffe D.B."/>
            <person name="Alvarez P."/>
            <person name="Brockman W."/>
            <person name="Butler J."/>
            <person name="Chin C."/>
            <person name="Gnerre S."/>
            <person name="MacCallum I."/>
            <person name="Graves J.A."/>
            <person name="Ponting C.P."/>
            <person name="Breen M."/>
            <person name="Samollow P.B."/>
            <person name="Lander E.S."/>
            <person name="Lindblad-Toh K."/>
        </authorList>
    </citation>
    <scope>NUCLEOTIDE SEQUENCE [LARGE SCALE GENOMIC DNA]</scope>
</reference>
<keyword evidence="6" id="KW-1185">Reference proteome</keyword>
<dbReference type="InterPro" id="IPR035979">
    <property type="entry name" value="RBD_domain_sf"/>
</dbReference>
<dbReference type="GeneTree" id="ENSGT00940000167175"/>
<dbReference type="GO" id="GO:0003723">
    <property type="term" value="F:RNA binding"/>
    <property type="evidence" value="ECO:0007669"/>
    <property type="project" value="UniProtKB-UniRule"/>
</dbReference>
<dbReference type="CDD" id="cd12579">
    <property type="entry name" value="RRM2_hnRNPA0"/>
    <property type="match status" value="1"/>
</dbReference>
<dbReference type="InterPro" id="IPR012677">
    <property type="entry name" value="Nucleotide-bd_a/b_plait_sf"/>
</dbReference>
<protein>
    <recommendedName>
        <fullName evidence="4">RRM domain-containing protein</fullName>
    </recommendedName>
</protein>
<dbReference type="PROSITE" id="PS50102">
    <property type="entry name" value="RRM"/>
    <property type="match status" value="1"/>
</dbReference>